<gene>
    <name evidence="2" type="ORF">FOYG_09965</name>
</gene>
<dbReference type="AlphaFoldDB" id="W9I7V0"/>
<evidence type="ECO:0000313" key="2">
    <source>
        <dbReference type="EMBL" id="EWY88979.1"/>
    </source>
</evidence>
<name>W9I7V0_FUSOX</name>
<dbReference type="Proteomes" id="UP000030753">
    <property type="component" value="Unassembled WGS sequence"/>
</dbReference>
<dbReference type="OrthoDB" id="4840990at2759"/>
<proteinExistence type="predicted"/>
<evidence type="ECO:0000313" key="3">
    <source>
        <dbReference type="Proteomes" id="UP000030753"/>
    </source>
</evidence>
<evidence type="ECO:0000256" key="1">
    <source>
        <dbReference type="SAM" id="Phobius"/>
    </source>
</evidence>
<feature type="transmembrane region" description="Helical" evidence="1">
    <location>
        <begin position="28"/>
        <end position="50"/>
    </location>
</feature>
<keyword evidence="1" id="KW-0472">Membrane</keyword>
<keyword evidence="1" id="KW-0812">Transmembrane</keyword>
<organism evidence="2 3">
    <name type="scientific">Fusarium oxysporum NRRL 32931</name>
    <dbReference type="NCBI Taxonomy" id="660029"/>
    <lineage>
        <taxon>Eukaryota</taxon>
        <taxon>Fungi</taxon>
        <taxon>Dikarya</taxon>
        <taxon>Ascomycota</taxon>
        <taxon>Pezizomycotina</taxon>
        <taxon>Sordariomycetes</taxon>
        <taxon>Hypocreomycetidae</taxon>
        <taxon>Hypocreales</taxon>
        <taxon>Nectriaceae</taxon>
        <taxon>Fusarium</taxon>
        <taxon>Fusarium oxysporum species complex</taxon>
    </lineage>
</organism>
<keyword evidence="1" id="KW-1133">Transmembrane helix</keyword>
<accession>W9I7V0</accession>
<sequence>MPLVPSSAPLPSSMTTIAYLREQEILNIVYIGLLVIEVLMVLGVITMALVKRVKVNHQLKTIRSATTSAKYAPYHFAHADTEKTINLTSSSVALMDHETTIIMDSPNIFGDRPKSRCPHCNFYPKHGENKVCEACESQMGEDGIEAFLGGEERNWCVYHLNREGFLPGRAALEDTMRARLIQEQRCVRLCCAEPKLPIYVHCEECREMSLCKGVPIAVAIKKIYELTCYDTFPDYDDDSFAVRVARAEASIYEEDWSWDCSLAKFVHPDRKSFKGNTSPEEMV</sequence>
<protein>
    <submittedName>
        <fullName evidence="2">Uncharacterized protein</fullName>
    </submittedName>
</protein>
<dbReference type="HOGENOM" id="CLU_085775_0_0_1"/>
<dbReference type="EMBL" id="JH717844">
    <property type="protein sequence ID" value="EWY88979.1"/>
    <property type="molecule type" value="Genomic_DNA"/>
</dbReference>
<reference evidence="2 3" key="1">
    <citation type="submission" date="2011-06" db="EMBL/GenBank/DDBJ databases">
        <title>The Genome Sequence of Fusarium oxysporum FOSC 3-a.</title>
        <authorList>
            <consortium name="The Broad Institute Genome Sequencing Platform"/>
            <person name="Ma L.-J."/>
            <person name="Gale L.R."/>
            <person name="Schwartz D.C."/>
            <person name="Zhou S."/>
            <person name="Corby-Kistler H."/>
            <person name="Young S.K."/>
            <person name="Zeng Q."/>
            <person name="Gargeya S."/>
            <person name="Fitzgerald M."/>
            <person name="Haas B."/>
            <person name="Abouelleil A."/>
            <person name="Alvarado L."/>
            <person name="Arachchi H.M."/>
            <person name="Berlin A."/>
            <person name="Brown A."/>
            <person name="Chapman S.B."/>
            <person name="Chen Z."/>
            <person name="Dunbar C."/>
            <person name="Freedman E."/>
            <person name="Gearin G."/>
            <person name="Gellesch M."/>
            <person name="Goldberg J."/>
            <person name="Griggs A."/>
            <person name="Gujja S."/>
            <person name="Heiman D."/>
            <person name="Howarth C."/>
            <person name="Larson L."/>
            <person name="Lui A."/>
            <person name="MacDonald P.J.P."/>
            <person name="Mehta T."/>
            <person name="Montmayeur A."/>
            <person name="Murphy C."/>
            <person name="Neiman D."/>
            <person name="Pearson M."/>
            <person name="Priest M."/>
            <person name="Roberts A."/>
            <person name="Saif S."/>
            <person name="Shea T."/>
            <person name="Shenoy N."/>
            <person name="Sisk P."/>
            <person name="Stolte C."/>
            <person name="Sykes S."/>
            <person name="Wortman J."/>
            <person name="Nusbaum C."/>
            <person name="Birren B."/>
        </authorList>
    </citation>
    <scope>NUCLEOTIDE SEQUENCE [LARGE SCALE GENOMIC DNA]</scope>
    <source>
        <strain evidence="3">FOSC 3-a</strain>
    </source>
</reference>